<evidence type="ECO:0008006" key="3">
    <source>
        <dbReference type="Google" id="ProtNLM"/>
    </source>
</evidence>
<gene>
    <name evidence="1" type="ORF">SBF1_1650003</name>
</gene>
<organism evidence="1 2">
    <name type="scientific">Candidatus Desulfosporosinus infrequens</name>
    <dbReference type="NCBI Taxonomy" id="2043169"/>
    <lineage>
        <taxon>Bacteria</taxon>
        <taxon>Bacillati</taxon>
        <taxon>Bacillota</taxon>
        <taxon>Clostridia</taxon>
        <taxon>Eubacteriales</taxon>
        <taxon>Desulfitobacteriaceae</taxon>
        <taxon>Desulfosporosinus</taxon>
    </lineage>
</organism>
<proteinExistence type="predicted"/>
<sequence length="152" mass="18068">MSLFQKLFEILCQEDWKFDFDKKNEIIKLEIPGINTRFHVFLLVDEKQESLLCNTYIKQKVPHSKRLEVCDFMNRANYELANGNFEMDIDNGEIRYRTFLDLADTEPSKDQIQNIVWTGIQGFDSYYRGLIKLVYWDYSAEDAMAYCTEEDS</sequence>
<dbReference type="CDD" id="cd17033">
    <property type="entry name" value="DR1245-like"/>
    <property type="match status" value="1"/>
</dbReference>
<evidence type="ECO:0000313" key="1">
    <source>
        <dbReference type="EMBL" id="SPF36618.1"/>
    </source>
</evidence>
<name>A0A2U3KAI3_9FIRM</name>
<accession>A0A2U3KAI3</accession>
<dbReference type="InterPro" id="IPR019660">
    <property type="entry name" value="Put_sensory_transdc_reg_YbjN"/>
</dbReference>
<dbReference type="EMBL" id="OMOF01000074">
    <property type="protein sequence ID" value="SPF36618.1"/>
    <property type="molecule type" value="Genomic_DNA"/>
</dbReference>
<dbReference type="Pfam" id="PF10722">
    <property type="entry name" value="YbjN"/>
    <property type="match status" value="1"/>
</dbReference>
<dbReference type="OrthoDB" id="5192220at2"/>
<evidence type="ECO:0000313" key="2">
    <source>
        <dbReference type="Proteomes" id="UP000238916"/>
    </source>
</evidence>
<reference evidence="2" key="1">
    <citation type="submission" date="2018-02" db="EMBL/GenBank/DDBJ databases">
        <authorList>
            <person name="Hausmann B."/>
        </authorList>
    </citation>
    <scope>NUCLEOTIDE SEQUENCE [LARGE SCALE GENOMIC DNA]</scope>
    <source>
        <strain evidence="2">Peat soil MAG SbF1</strain>
    </source>
</reference>
<dbReference type="Proteomes" id="UP000238916">
    <property type="component" value="Unassembled WGS sequence"/>
</dbReference>
<protein>
    <recommendedName>
        <fullName evidence="3">Bacterial sensory transduction regulator family protein</fullName>
    </recommendedName>
</protein>
<dbReference type="AlphaFoldDB" id="A0A2U3KAI3"/>